<dbReference type="AlphaFoldDB" id="A0A448WAJ8"/>
<keyword evidence="3" id="KW-1185">Reference proteome</keyword>
<evidence type="ECO:0000313" key="3">
    <source>
        <dbReference type="Proteomes" id="UP000784294"/>
    </source>
</evidence>
<dbReference type="EMBL" id="CAAALY010000745">
    <property type="protein sequence ID" value="VEL06970.1"/>
    <property type="molecule type" value="Genomic_DNA"/>
</dbReference>
<dbReference type="Proteomes" id="UP000784294">
    <property type="component" value="Unassembled WGS sequence"/>
</dbReference>
<proteinExistence type="predicted"/>
<reference evidence="2" key="1">
    <citation type="submission" date="2018-11" db="EMBL/GenBank/DDBJ databases">
        <authorList>
            <consortium name="Pathogen Informatics"/>
        </authorList>
    </citation>
    <scope>NUCLEOTIDE SEQUENCE</scope>
</reference>
<comment type="caution">
    <text evidence="2">The sequence shown here is derived from an EMBL/GenBank/DDBJ whole genome shotgun (WGS) entry which is preliminary data.</text>
</comment>
<gene>
    <name evidence="2" type="ORF">PXEA_LOCUS410</name>
</gene>
<protein>
    <submittedName>
        <fullName evidence="2">Uncharacterized protein</fullName>
    </submittedName>
</protein>
<accession>A0A448WAJ8</accession>
<feature type="region of interest" description="Disordered" evidence="1">
    <location>
        <begin position="17"/>
        <end position="55"/>
    </location>
</feature>
<evidence type="ECO:0000313" key="2">
    <source>
        <dbReference type="EMBL" id="VEL06970.1"/>
    </source>
</evidence>
<evidence type="ECO:0000256" key="1">
    <source>
        <dbReference type="SAM" id="MobiDB-lite"/>
    </source>
</evidence>
<name>A0A448WAJ8_9PLAT</name>
<organism evidence="2 3">
    <name type="scientific">Protopolystoma xenopodis</name>
    <dbReference type="NCBI Taxonomy" id="117903"/>
    <lineage>
        <taxon>Eukaryota</taxon>
        <taxon>Metazoa</taxon>
        <taxon>Spiralia</taxon>
        <taxon>Lophotrochozoa</taxon>
        <taxon>Platyhelminthes</taxon>
        <taxon>Monogenea</taxon>
        <taxon>Polyopisthocotylea</taxon>
        <taxon>Polystomatidea</taxon>
        <taxon>Polystomatidae</taxon>
        <taxon>Protopolystoma</taxon>
    </lineage>
</organism>
<sequence>MDEEFNCEKGCTTTNSLRIGEDTQTGRTRRGYAGGGKEQEGVIGTANQMDNKDDPFHIQRECSSTNIWTSDGIAGFTSFGAPTQGFFMPRT</sequence>